<dbReference type="EMBL" id="JAYGHY010000072">
    <property type="protein sequence ID" value="MEA5443843.1"/>
    <property type="molecule type" value="Genomic_DNA"/>
</dbReference>
<evidence type="ECO:0000313" key="2">
    <source>
        <dbReference type="Proteomes" id="UP001302329"/>
    </source>
</evidence>
<reference evidence="1 2" key="1">
    <citation type="submission" date="2023-12" db="EMBL/GenBank/DDBJ databases">
        <title>Baltic Sea Cyanobacteria.</title>
        <authorList>
            <person name="Delbaje E."/>
            <person name="Fewer D.P."/>
            <person name="Shishido T.K."/>
        </authorList>
    </citation>
    <scope>NUCLEOTIDE SEQUENCE [LARGE SCALE GENOMIC DNA]</scope>
    <source>
        <strain evidence="1 2">UHCC 0281</strain>
    </source>
</reference>
<organism evidence="1 2">
    <name type="scientific">Cyanobium gracile UHCC 0281</name>
    <dbReference type="NCBI Taxonomy" id="3110309"/>
    <lineage>
        <taxon>Bacteria</taxon>
        <taxon>Bacillati</taxon>
        <taxon>Cyanobacteriota</taxon>
        <taxon>Cyanophyceae</taxon>
        <taxon>Synechococcales</taxon>
        <taxon>Prochlorococcaceae</taxon>
        <taxon>Cyanobium</taxon>
    </lineage>
</organism>
<dbReference type="RefSeq" id="WP_323357804.1">
    <property type="nucleotide sequence ID" value="NZ_JAYGHY010000072.1"/>
</dbReference>
<protein>
    <recommendedName>
        <fullName evidence="3">TerB family tellurite resistance protein</fullName>
    </recommendedName>
</protein>
<dbReference type="Proteomes" id="UP001302329">
    <property type="component" value="Unassembled WGS sequence"/>
</dbReference>
<gene>
    <name evidence="1" type="ORF">VB739_14895</name>
</gene>
<name>A0ABU5SZ93_9CYAN</name>
<evidence type="ECO:0000313" key="1">
    <source>
        <dbReference type="EMBL" id="MEA5443843.1"/>
    </source>
</evidence>
<accession>A0ABU5SZ93</accession>
<proteinExistence type="predicted"/>
<keyword evidence="2" id="KW-1185">Reference proteome</keyword>
<comment type="caution">
    <text evidence="1">The sequence shown here is derived from an EMBL/GenBank/DDBJ whole genome shotgun (WGS) entry which is preliminary data.</text>
</comment>
<evidence type="ECO:0008006" key="3">
    <source>
        <dbReference type="Google" id="ProtNLM"/>
    </source>
</evidence>
<sequence length="328" mass="35283">MGPLHSLQPPPERHEAIGRAGLASLLAIASLDGPPSPMALRTISAIRDHLIRLPIPLESLQPLEPAELAAAVPESEWRQRILRGMTVLALLEDDPGEARLARLAATARALQIDAAPVQAFRHVLEHQFNLVRLDIVRRGFQRGAAAAYLRDEGPAGALQMARALLKQEDPALAGRYRALAALPQGSLGRAYLAFIDANGFSVPGELGGPPPPVVRHDCCHVLGGYGTTASEECGVLGFQAGFGRNDPFFTILFALAQFQLGISSSPVTAAETGQADPEVIFRGLEHGLGVTRDLISDWDPWDDFPQPLEEVRRRYGIRPRQAVGAPPS</sequence>